<keyword evidence="3" id="KW-1185">Reference proteome</keyword>
<dbReference type="EC" id="3.6.1.63" evidence="2"/>
<dbReference type="Pfam" id="PF01979">
    <property type="entry name" value="Amidohydro_1"/>
    <property type="match status" value="1"/>
</dbReference>
<comment type="caution">
    <text evidence="2">The sequence shown here is derived from an EMBL/GenBank/DDBJ whole genome shotgun (WGS) entry which is preliminary data.</text>
</comment>
<dbReference type="NCBIfam" id="NF011984">
    <property type="entry name" value="PRK15446.1-5"/>
    <property type="match status" value="1"/>
</dbReference>
<dbReference type="RefSeq" id="WP_377395751.1">
    <property type="nucleotide sequence ID" value="NZ_JBHSAN010000054.1"/>
</dbReference>
<dbReference type="NCBIfam" id="NF011990">
    <property type="entry name" value="PRK15446.2-6"/>
    <property type="match status" value="1"/>
</dbReference>
<proteinExistence type="predicted"/>
<dbReference type="EMBL" id="JBHUOF010000049">
    <property type="protein sequence ID" value="MFD2802828.1"/>
    <property type="molecule type" value="Genomic_DNA"/>
</dbReference>
<evidence type="ECO:0000259" key="1">
    <source>
        <dbReference type="Pfam" id="PF01979"/>
    </source>
</evidence>
<gene>
    <name evidence="2" type="ORF">ACFS2C_25885</name>
</gene>
<dbReference type="PANTHER" id="PTHR43135">
    <property type="entry name" value="ALPHA-D-RIBOSE 1-METHYLPHOSPHONATE 5-TRIPHOSPHATE DIPHOSPHATASE"/>
    <property type="match status" value="1"/>
</dbReference>
<dbReference type="InterPro" id="IPR006680">
    <property type="entry name" value="Amidohydro-rel"/>
</dbReference>
<dbReference type="GO" id="GO:0016787">
    <property type="term" value="F:hydrolase activity"/>
    <property type="evidence" value="ECO:0007669"/>
    <property type="project" value="UniProtKB-KW"/>
</dbReference>
<organism evidence="2 3">
    <name type="scientific">Prauserella oleivorans</name>
    <dbReference type="NCBI Taxonomy" id="1478153"/>
    <lineage>
        <taxon>Bacteria</taxon>
        <taxon>Bacillati</taxon>
        <taxon>Actinomycetota</taxon>
        <taxon>Actinomycetes</taxon>
        <taxon>Pseudonocardiales</taxon>
        <taxon>Pseudonocardiaceae</taxon>
        <taxon>Prauserella</taxon>
    </lineage>
</organism>
<dbReference type="InterPro" id="IPR051781">
    <property type="entry name" value="Metallo-dep_Hydrolase"/>
</dbReference>
<dbReference type="Proteomes" id="UP001597478">
    <property type="component" value="Unassembled WGS sequence"/>
</dbReference>
<dbReference type="InterPro" id="IPR011059">
    <property type="entry name" value="Metal-dep_hydrolase_composite"/>
</dbReference>
<dbReference type="PIRSF" id="PIRSF038971">
    <property type="entry name" value="PhnM"/>
    <property type="match status" value="1"/>
</dbReference>
<reference evidence="3" key="1">
    <citation type="journal article" date="2019" name="Int. J. Syst. Evol. Microbiol.">
        <title>The Global Catalogue of Microorganisms (GCM) 10K type strain sequencing project: providing services to taxonomists for standard genome sequencing and annotation.</title>
        <authorList>
            <consortium name="The Broad Institute Genomics Platform"/>
            <consortium name="The Broad Institute Genome Sequencing Center for Infectious Disease"/>
            <person name="Wu L."/>
            <person name="Ma J."/>
        </authorList>
    </citation>
    <scope>NUCLEOTIDE SEQUENCE [LARGE SCALE GENOMIC DNA]</scope>
    <source>
        <strain evidence="3">IBRC-M 10906</strain>
    </source>
</reference>
<dbReference type="SUPFAM" id="SSF51338">
    <property type="entry name" value="Composite domain of metallo-dependent hydrolases"/>
    <property type="match status" value="1"/>
</dbReference>
<dbReference type="InterPro" id="IPR032466">
    <property type="entry name" value="Metal_Hydrolase"/>
</dbReference>
<dbReference type="Gene3D" id="2.30.40.10">
    <property type="entry name" value="Urease, subunit C, domain 1"/>
    <property type="match status" value="2"/>
</dbReference>
<protein>
    <submittedName>
        <fullName evidence="2">Alpha-D-ribose 1-methylphosphonate 5-triphosphate diphosphatase</fullName>
        <ecNumber evidence="2">3.6.1.63</ecNumber>
    </submittedName>
</protein>
<dbReference type="PANTHER" id="PTHR43135:SF3">
    <property type="entry name" value="ALPHA-D-RIBOSE 1-METHYLPHOSPHONATE 5-TRIPHOSPHATE DIPHOSPHATASE"/>
    <property type="match status" value="1"/>
</dbReference>
<dbReference type="InterPro" id="IPR012696">
    <property type="entry name" value="PhnM"/>
</dbReference>
<evidence type="ECO:0000313" key="2">
    <source>
        <dbReference type="EMBL" id="MFD2802828.1"/>
    </source>
</evidence>
<keyword evidence="2" id="KW-0378">Hydrolase</keyword>
<dbReference type="SUPFAM" id="SSF51556">
    <property type="entry name" value="Metallo-dependent hydrolases"/>
    <property type="match status" value="1"/>
</dbReference>
<feature type="domain" description="Amidohydrolase-related" evidence="1">
    <location>
        <begin position="173"/>
        <end position="381"/>
    </location>
</feature>
<evidence type="ECO:0000313" key="3">
    <source>
        <dbReference type="Proteomes" id="UP001597478"/>
    </source>
</evidence>
<name>A0ABW5WFQ0_9PSEU</name>
<accession>A0ABW5WFQ0</accession>
<sequence length="390" mass="40526">MSPWLLTTPADYDLGHVRAVLPDRVVEDARVVVRDGVIVDVGPHPRGASTDVDGGGLHLLPGLIDVHSDTLNKECHPRPGASLAPGLALASASARLRAAGITTAYHGLAYQERSAVGLPIDSPRAVELAPAVDAANGAGALVDHRVLHRLDVRCVSGREQLEKRLAEPAAGDLPVVSHEDHTPGQGQYADPATMRHWLEVGEGMTAADAAEHVAWWQASRERACAAGRDTLDWLGELARAGRIRLWGHDLDSAEAVDALLDRGGRVAEFPTTRAAAERAREAGVLVVAGAPNVVRGGSHAGNVSAAELAAAGLVDALASDYLPTALLPAAVHLAERGVLGLPEAIGLVTSGPANAVGLDDRGRLAAGRRADLVLADLAGPHPVVRWVARA</sequence>
<dbReference type="Gene3D" id="3.20.20.140">
    <property type="entry name" value="Metal-dependent hydrolases"/>
    <property type="match status" value="2"/>
</dbReference>